<dbReference type="Proteomes" id="UP000803884">
    <property type="component" value="Unassembled WGS sequence"/>
</dbReference>
<organism evidence="3 4">
    <name type="scientific">Cladosporium halotolerans</name>
    <dbReference type="NCBI Taxonomy" id="1052096"/>
    <lineage>
        <taxon>Eukaryota</taxon>
        <taxon>Fungi</taxon>
        <taxon>Dikarya</taxon>
        <taxon>Ascomycota</taxon>
        <taxon>Pezizomycotina</taxon>
        <taxon>Dothideomycetes</taxon>
        <taxon>Dothideomycetidae</taxon>
        <taxon>Cladosporiales</taxon>
        <taxon>Cladosporiaceae</taxon>
        <taxon>Cladosporium</taxon>
    </lineage>
</organism>
<dbReference type="PANTHER" id="PTHR21068">
    <property type="entry name" value="SPARTIN"/>
    <property type="match status" value="1"/>
</dbReference>
<feature type="compositionally biased region" description="Gly residues" evidence="1">
    <location>
        <begin position="484"/>
        <end position="493"/>
    </location>
</feature>
<comment type="caution">
    <text evidence="3">The sequence shown here is derived from an EMBL/GenBank/DDBJ whole genome shotgun (WGS) entry which is preliminary data.</text>
</comment>
<accession>A0AB34KLX5</accession>
<dbReference type="RefSeq" id="XP_069228168.1">
    <property type="nucleotide sequence ID" value="XM_069374793.1"/>
</dbReference>
<feature type="region of interest" description="Disordered" evidence="1">
    <location>
        <begin position="453"/>
        <end position="515"/>
    </location>
</feature>
<dbReference type="GeneID" id="96007631"/>
<feature type="domain" description="Senescence" evidence="2">
    <location>
        <begin position="249"/>
        <end position="438"/>
    </location>
</feature>
<dbReference type="PANTHER" id="PTHR21068:SF43">
    <property type="entry name" value="SPARTIN"/>
    <property type="match status" value="1"/>
</dbReference>
<keyword evidence="4" id="KW-1185">Reference proteome</keyword>
<dbReference type="EMBL" id="JAAQHG020000022">
    <property type="protein sequence ID" value="KAL1585062.1"/>
    <property type="molecule type" value="Genomic_DNA"/>
</dbReference>
<feature type="compositionally biased region" description="Polar residues" evidence="1">
    <location>
        <begin position="147"/>
        <end position="158"/>
    </location>
</feature>
<evidence type="ECO:0000313" key="3">
    <source>
        <dbReference type="EMBL" id="KAL1585062.1"/>
    </source>
</evidence>
<dbReference type="AlphaFoldDB" id="A0AB34KLX5"/>
<evidence type="ECO:0000313" key="4">
    <source>
        <dbReference type="Proteomes" id="UP000803884"/>
    </source>
</evidence>
<evidence type="ECO:0000256" key="1">
    <source>
        <dbReference type="SAM" id="MobiDB-lite"/>
    </source>
</evidence>
<dbReference type="GO" id="GO:0005886">
    <property type="term" value="C:plasma membrane"/>
    <property type="evidence" value="ECO:0007669"/>
    <property type="project" value="TreeGrafter"/>
</dbReference>
<evidence type="ECO:0000259" key="2">
    <source>
        <dbReference type="Pfam" id="PF06911"/>
    </source>
</evidence>
<protein>
    <recommendedName>
        <fullName evidence="2">Senescence domain-containing protein</fullName>
    </recommendedName>
</protein>
<proteinExistence type="predicted"/>
<sequence>MSGHADPKLLYAINGIKAYHIQDGQEQSLTPSGPQTLSLLMVPTNSPYAELGSTTPQNQIDEDFYLHLNLPPELDLPLPATTQIYHQPPTSYLIPRWDLGPDSGAFTRIEFPPVGYDVSQEDLDTFETILAQCTAFLERARPPLPSRPSQKGNLTGDQKYNPADYAPGGKYATGNEKGGHGEIVLIDEDNGSVVGELGGDAQVYEDPKLKVGSKNPVEVEVSADGKRVDVRPISEEYLRMAKHPAYKSSGLVQNAAAASRLIVTTSSYLGNAMNSGAESFTQKTKPAGKPMEFKPATHDRVRKINAFTQNAAGLSSKTVGQLSNYAQNFAAHMSGHKKDRAHKGFGVKGNPLPAEEYKPGLLNRSMIAFSTVADGIAYSGKNLLTSSGGAASTMVGHRYGDEAGSIAAELAGGVKNVGLVYIDVAGVSRRAVIKSVAKGMVVGKVKGGGEVVVGGGDGGVLPEEDKKKFEAQQQQQQQGSSSGSAGGAYGPTSGGYNPPGYGEAAPPYQEYGQKR</sequence>
<dbReference type="InterPro" id="IPR045036">
    <property type="entry name" value="Spartin-like"/>
</dbReference>
<feature type="region of interest" description="Disordered" evidence="1">
    <location>
        <begin position="141"/>
        <end position="170"/>
    </location>
</feature>
<feature type="compositionally biased region" description="Low complexity" evidence="1">
    <location>
        <begin position="471"/>
        <end position="483"/>
    </location>
</feature>
<name>A0AB34KLX5_9PEZI</name>
<dbReference type="InterPro" id="IPR009686">
    <property type="entry name" value="Senescence/spartin_C"/>
</dbReference>
<reference evidence="3 4" key="1">
    <citation type="journal article" date="2020" name="Microbiol. Resour. Announc.">
        <title>Draft Genome Sequence of a Cladosporium Species Isolated from the Mesophotic Ascidian Didemnum maculosum.</title>
        <authorList>
            <person name="Gioti A."/>
            <person name="Siaperas R."/>
            <person name="Nikolaivits E."/>
            <person name="Le Goff G."/>
            <person name="Ouazzani J."/>
            <person name="Kotoulas G."/>
            <person name="Topakas E."/>
        </authorList>
    </citation>
    <scope>NUCLEOTIDE SEQUENCE [LARGE SCALE GENOMIC DNA]</scope>
    <source>
        <strain evidence="3 4">TM138-S3</strain>
    </source>
</reference>
<dbReference type="GO" id="GO:0051301">
    <property type="term" value="P:cell division"/>
    <property type="evidence" value="ECO:0007669"/>
    <property type="project" value="TreeGrafter"/>
</dbReference>
<dbReference type="Pfam" id="PF06911">
    <property type="entry name" value="Senescence"/>
    <property type="match status" value="1"/>
</dbReference>
<gene>
    <name evidence="3" type="ORF">WHR41_06188</name>
</gene>